<dbReference type="GO" id="GO:0005737">
    <property type="term" value="C:cytoplasm"/>
    <property type="evidence" value="ECO:0007669"/>
    <property type="project" value="TreeGrafter"/>
</dbReference>
<gene>
    <name evidence="3" type="primary">Mo01115</name>
    <name evidence="3" type="ORF">E5Q_01115</name>
</gene>
<feature type="compositionally biased region" description="Low complexity" evidence="1">
    <location>
        <begin position="21"/>
        <end position="30"/>
    </location>
</feature>
<dbReference type="OMA" id="PLAYQPY"/>
<proteinExistence type="predicted"/>
<dbReference type="SUPFAM" id="SSF46934">
    <property type="entry name" value="UBA-like"/>
    <property type="match status" value="1"/>
</dbReference>
<dbReference type="GO" id="GO:0006511">
    <property type="term" value="P:ubiquitin-dependent protein catabolic process"/>
    <property type="evidence" value="ECO:0007669"/>
    <property type="project" value="TreeGrafter"/>
</dbReference>
<feature type="compositionally biased region" description="Low complexity" evidence="1">
    <location>
        <begin position="237"/>
        <end position="288"/>
    </location>
</feature>
<feature type="region of interest" description="Disordered" evidence="1">
    <location>
        <begin position="19"/>
        <end position="41"/>
    </location>
</feature>
<dbReference type="Proteomes" id="UP000009131">
    <property type="component" value="Unassembled WGS sequence"/>
</dbReference>
<dbReference type="Gene3D" id="1.10.8.10">
    <property type="entry name" value="DNA helicase RuvA subunit, C-terminal domain"/>
    <property type="match status" value="1"/>
</dbReference>
<evidence type="ECO:0000313" key="3">
    <source>
        <dbReference type="EMBL" id="GAA94463.1"/>
    </source>
</evidence>
<dbReference type="GO" id="GO:0031624">
    <property type="term" value="F:ubiquitin conjugating enzyme binding"/>
    <property type="evidence" value="ECO:0007669"/>
    <property type="project" value="TreeGrafter"/>
</dbReference>
<feature type="compositionally biased region" description="Basic and acidic residues" evidence="1">
    <location>
        <begin position="314"/>
        <end position="325"/>
    </location>
</feature>
<dbReference type="PANTHER" id="PTHR16461:SF5">
    <property type="entry name" value="TOLL-INTERACTING PROTEIN"/>
    <property type="match status" value="1"/>
</dbReference>
<feature type="compositionally biased region" description="Low complexity" evidence="1">
    <location>
        <begin position="143"/>
        <end position="152"/>
    </location>
</feature>
<dbReference type="HOGENOM" id="CLU_811550_0_0_1"/>
<protein>
    <recommendedName>
        <fullName evidence="2">CUE domain-containing protein</fullName>
    </recommendedName>
</protein>
<name>G7DV53_MIXOS</name>
<dbReference type="EMBL" id="BABT02000035">
    <property type="protein sequence ID" value="GAA94463.1"/>
    <property type="molecule type" value="Genomic_DNA"/>
</dbReference>
<feature type="region of interest" description="Disordered" evidence="1">
    <location>
        <begin position="134"/>
        <end position="190"/>
    </location>
</feature>
<feature type="region of interest" description="Disordered" evidence="1">
    <location>
        <begin position="232"/>
        <end position="342"/>
    </location>
</feature>
<dbReference type="PANTHER" id="PTHR16461">
    <property type="entry name" value="TOLL-INTERACTING PROTEIN"/>
    <property type="match status" value="1"/>
</dbReference>
<dbReference type="AlphaFoldDB" id="G7DV53"/>
<sequence length="342" mass="36160">MADEDAAKLAEPTHIADVDDVAAPFAPEPARTSPTTPSVSILAASPTSSVAAPPAATAAPTTAVEAHEVVPLPTQDSKELKELAEVFPDLDKDLLRDLLVMHGNDVNAAVLALSDSTDASHPAAESDEAYARRLQDEEHGRHAAQARQQQSQGPAYTHLAYQPRQSRSRNTTAQSAASSEPGQEQPAQIGEGKDELEQVMAKLSTAAESGKRIAGTWFSKIKTRVETGLEELEAKRAASAQTQAQTQTQARPSPAAARPDSAKPKPVATNSAIGTGATSSSAPTPTLTQPGSEPTGSKTDYGRLGLVPQQRISLVDDNRKVKTRDDDEESLEYTKSPFDDDD</sequence>
<evidence type="ECO:0000259" key="2">
    <source>
        <dbReference type="PROSITE" id="PS51140"/>
    </source>
</evidence>
<keyword evidence="4" id="KW-1185">Reference proteome</keyword>
<evidence type="ECO:0000256" key="1">
    <source>
        <dbReference type="SAM" id="MobiDB-lite"/>
    </source>
</evidence>
<reference evidence="3 4" key="2">
    <citation type="journal article" date="2012" name="Open Biol.">
        <title>Characteristics of nucleosomes and linker DNA regions on the genome of the basidiomycete Mixia osmundae revealed by mono- and dinucleosome mapping.</title>
        <authorList>
            <person name="Nishida H."/>
            <person name="Kondo S."/>
            <person name="Matsumoto T."/>
            <person name="Suzuki Y."/>
            <person name="Yoshikawa H."/>
            <person name="Taylor T.D."/>
            <person name="Sugiyama J."/>
        </authorList>
    </citation>
    <scope>NUCLEOTIDE SEQUENCE [LARGE SCALE GENOMIC DNA]</scope>
    <source>
        <strain evidence="4">CBS 9802 / IAM 14324 / JCM 22182 / KY 12970</strain>
    </source>
</reference>
<dbReference type="STRING" id="764103.G7DV53"/>
<feature type="domain" description="CUE" evidence="2">
    <location>
        <begin position="75"/>
        <end position="118"/>
    </location>
</feature>
<dbReference type="eggNOG" id="ENOG502S9QN">
    <property type="taxonomic scope" value="Eukaryota"/>
</dbReference>
<reference evidence="3 4" key="1">
    <citation type="journal article" date="2011" name="J. Gen. Appl. Microbiol.">
        <title>Draft genome sequencing of the enigmatic basidiomycete Mixia osmundae.</title>
        <authorList>
            <person name="Nishida H."/>
            <person name="Nagatsuka Y."/>
            <person name="Sugiyama J."/>
        </authorList>
    </citation>
    <scope>NUCLEOTIDE SEQUENCE [LARGE SCALE GENOMIC DNA]</scope>
    <source>
        <strain evidence="4">CBS 9802 / IAM 14324 / JCM 22182 / KY 12970</strain>
    </source>
</reference>
<evidence type="ECO:0000313" key="4">
    <source>
        <dbReference type="Proteomes" id="UP000009131"/>
    </source>
</evidence>
<feature type="compositionally biased region" description="Polar residues" evidence="1">
    <location>
        <begin position="289"/>
        <end position="298"/>
    </location>
</feature>
<dbReference type="OrthoDB" id="9942608at2759"/>
<dbReference type="Pfam" id="PF02845">
    <property type="entry name" value="CUE"/>
    <property type="match status" value="1"/>
</dbReference>
<organism evidence="3 4">
    <name type="scientific">Mixia osmundae (strain CBS 9802 / IAM 14324 / JCM 22182 / KY 12970)</name>
    <dbReference type="NCBI Taxonomy" id="764103"/>
    <lineage>
        <taxon>Eukaryota</taxon>
        <taxon>Fungi</taxon>
        <taxon>Dikarya</taxon>
        <taxon>Basidiomycota</taxon>
        <taxon>Pucciniomycotina</taxon>
        <taxon>Mixiomycetes</taxon>
        <taxon>Mixiales</taxon>
        <taxon>Mixiaceae</taxon>
        <taxon>Mixia</taxon>
    </lineage>
</organism>
<dbReference type="RefSeq" id="XP_014564890.1">
    <property type="nucleotide sequence ID" value="XM_014709404.1"/>
</dbReference>
<dbReference type="GO" id="GO:0043130">
    <property type="term" value="F:ubiquitin binding"/>
    <property type="evidence" value="ECO:0007669"/>
    <property type="project" value="InterPro"/>
</dbReference>
<dbReference type="InParanoid" id="G7DV53"/>
<accession>G7DV53</accession>
<comment type="caution">
    <text evidence="3">The sequence shown here is derived from an EMBL/GenBank/DDBJ whole genome shotgun (WGS) entry which is preliminary data.</text>
</comment>
<feature type="compositionally biased region" description="Polar residues" evidence="1">
    <location>
        <begin position="163"/>
        <end position="186"/>
    </location>
</feature>
<dbReference type="InterPro" id="IPR003892">
    <property type="entry name" value="CUE"/>
</dbReference>
<dbReference type="PROSITE" id="PS51140">
    <property type="entry name" value="CUE"/>
    <property type="match status" value="1"/>
</dbReference>
<dbReference type="InterPro" id="IPR009060">
    <property type="entry name" value="UBA-like_sf"/>
</dbReference>